<proteinExistence type="predicted"/>
<dbReference type="PROSITE" id="PS51034">
    <property type="entry name" value="ZP_2"/>
    <property type="match status" value="1"/>
</dbReference>
<evidence type="ECO:0000259" key="1">
    <source>
        <dbReference type="PROSITE" id="PS51034"/>
    </source>
</evidence>
<dbReference type="Proteomes" id="UP000887561">
    <property type="component" value="Unplaced"/>
</dbReference>
<evidence type="ECO:0000313" key="2">
    <source>
        <dbReference type="Proteomes" id="UP000887561"/>
    </source>
</evidence>
<dbReference type="InterPro" id="IPR001507">
    <property type="entry name" value="ZP_dom"/>
</dbReference>
<accession>A0A915M0R7</accession>
<dbReference type="PANTHER" id="PTHR46560">
    <property type="entry name" value="CYPHER, ISOFORM B"/>
    <property type="match status" value="1"/>
</dbReference>
<dbReference type="WBParaSite" id="scaffold2158_cov261.g4355">
    <property type="protein sequence ID" value="scaffold2158_cov261.g4355"/>
    <property type="gene ID" value="scaffold2158_cov261.g4355"/>
</dbReference>
<evidence type="ECO:0000313" key="3">
    <source>
        <dbReference type="WBParaSite" id="scaffold2158_cov261.g4355"/>
    </source>
</evidence>
<protein>
    <submittedName>
        <fullName evidence="3">ZP domain-containing protein</fullName>
    </submittedName>
</protein>
<dbReference type="AlphaFoldDB" id="A0A915M0R7"/>
<name>A0A915M0R7_MELJA</name>
<organism evidence="2 3">
    <name type="scientific">Meloidogyne javanica</name>
    <name type="common">Root-knot nematode worm</name>
    <dbReference type="NCBI Taxonomy" id="6303"/>
    <lineage>
        <taxon>Eukaryota</taxon>
        <taxon>Metazoa</taxon>
        <taxon>Ecdysozoa</taxon>
        <taxon>Nematoda</taxon>
        <taxon>Chromadorea</taxon>
        <taxon>Rhabditida</taxon>
        <taxon>Tylenchina</taxon>
        <taxon>Tylenchomorpha</taxon>
        <taxon>Tylenchoidea</taxon>
        <taxon>Meloidogynidae</taxon>
        <taxon>Meloidogyninae</taxon>
        <taxon>Meloidogyne</taxon>
        <taxon>Meloidogyne incognita group</taxon>
    </lineage>
</organism>
<dbReference type="PANTHER" id="PTHR46560:SF5">
    <property type="entry name" value="CYPHER, ISOFORM B"/>
    <property type="match status" value="1"/>
</dbReference>
<keyword evidence="2" id="KW-1185">Reference proteome</keyword>
<sequence>MVNQLNYLDGRLLDTSVACDQHNFLLSLNFDVPFRGLVYSEEGLPNCIYVNGTMLSQLNYHLKVPLNGCETKINLDGNFENGVIIQENIGFLQASDKKYLLTCIPSSPLINPQTNTVTTTTITPLPPPLLTTKISSITTTTIAFGEENEAINVDLNELRFKLFRNLEIKSGHNFEEFSLDSNNLMPVGASLNIGDPISYLVRIQKPVSDSQIGRCWATDSNSSLELSDERGCSLQPKGNIWGAFERVETQEEVVFINRIKAWAFPTR</sequence>
<feature type="domain" description="ZP" evidence="1">
    <location>
        <begin position="18"/>
        <end position="267"/>
    </location>
</feature>
<reference evidence="3" key="1">
    <citation type="submission" date="2022-11" db="UniProtKB">
        <authorList>
            <consortium name="WormBaseParasite"/>
        </authorList>
    </citation>
    <scope>IDENTIFICATION</scope>
</reference>